<dbReference type="Proteomes" id="UP001214576">
    <property type="component" value="Unassembled WGS sequence"/>
</dbReference>
<accession>A0AAD4TQL8</accession>
<sequence>MEGLTWVFLKMAWKLDSSNYDLKGVVFLRATLPQGDFNFVQRSQWQWNPRGLRKKMSPFVVSDCLRRDDVHQFEAHVFPEAHCALCFWNSTVTVVNGVPPQVTTEALTPSVVRVTYLSSFKRLGIGNSLISLVSLLKCYHKTTRMIDELFRLPQVRLNCENQCCGFGTALYSGLRRTKIRLSKELKTSTGHLWKELHKKRSLEEKQSFIQNKVK</sequence>
<evidence type="ECO:0000313" key="1">
    <source>
        <dbReference type="EMBL" id="KAI4530857.1"/>
    </source>
</evidence>
<proteinExistence type="predicted"/>
<reference evidence="1" key="1">
    <citation type="submission" date="2022-03" db="EMBL/GenBank/DDBJ databases">
        <title>Genomic analyses of argali, domestic sheep and their hybrids provide insights into chromosomal evolution, heterosis and genetic basis of agronomic traits.</title>
        <authorList>
            <person name="Li M."/>
        </authorList>
    </citation>
    <scope>NUCLEOTIDE SEQUENCE</scope>
    <source>
        <strain evidence="1">CAU-MHL-2022a</strain>
        <tissue evidence="1">Skin</tissue>
    </source>
</reference>
<comment type="caution">
    <text evidence="1">The sequence shown here is derived from an EMBL/GenBank/DDBJ whole genome shotgun (WGS) entry which is preliminary data.</text>
</comment>
<keyword evidence="2" id="KW-1185">Reference proteome</keyword>
<organism evidence="1 2">
    <name type="scientific">Ovis ammon polii</name>
    <dbReference type="NCBI Taxonomy" id="230172"/>
    <lineage>
        <taxon>Eukaryota</taxon>
        <taxon>Metazoa</taxon>
        <taxon>Chordata</taxon>
        <taxon>Craniata</taxon>
        <taxon>Vertebrata</taxon>
        <taxon>Euteleostomi</taxon>
        <taxon>Mammalia</taxon>
        <taxon>Eutheria</taxon>
        <taxon>Laurasiatheria</taxon>
        <taxon>Artiodactyla</taxon>
        <taxon>Ruminantia</taxon>
        <taxon>Pecora</taxon>
        <taxon>Bovidae</taxon>
        <taxon>Caprinae</taxon>
        <taxon>Ovis</taxon>
    </lineage>
</organism>
<gene>
    <name evidence="1" type="ORF">MG293_018715</name>
</gene>
<protein>
    <submittedName>
        <fullName evidence="1">Uncharacterized protein</fullName>
    </submittedName>
</protein>
<evidence type="ECO:0000313" key="2">
    <source>
        <dbReference type="Proteomes" id="UP001214576"/>
    </source>
</evidence>
<dbReference type="EMBL" id="JAKZEL010000024">
    <property type="protein sequence ID" value="KAI4530857.1"/>
    <property type="molecule type" value="Genomic_DNA"/>
</dbReference>
<name>A0AAD4TQL8_OVIAM</name>
<dbReference type="AlphaFoldDB" id="A0AAD4TQL8"/>